<name>A0ACB9ZVY9_CATRO</name>
<gene>
    <name evidence="1" type="ORF">M9H77_29999</name>
</gene>
<dbReference type="EMBL" id="CM044707">
    <property type="protein sequence ID" value="KAI5652812.1"/>
    <property type="molecule type" value="Genomic_DNA"/>
</dbReference>
<protein>
    <submittedName>
        <fullName evidence="1">Uncharacterized protein</fullName>
    </submittedName>
</protein>
<accession>A0ACB9ZVY9</accession>
<evidence type="ECO:0000313" key="2">
    <source>
        <dbReference type="Proteomes" id="UP001060085"/>
    </source>
</evidence>
<reference evidence="2" key="1">
    <citation type="journal article" date="2023" name="Nat. Plants">
        <title>Single-cell RNA sequencing provides a high-resolution roadmap for understanding the multicellular compartmentation of specialized metabolism.</title>
        <authorList>
            <person name="Sun S."/>
            <person name="Shen X."/>
            <person name="Li Y."/>
            <person name="Li Y."/>
            <person name="Wang S."/>
            <person name="Li R."/>
            <person name="Zhang H."/>
            <person name="Shen G."/>
            <person name="Guo B."/>
            <person name="Wei J."/>
            <person name="Xu J."/>
            <person name="St-Pierre B."/>
            <person name="Chen S."/>
            <person name="Sun C."/>
        </authorList>
    </citation>
    <scope>NUCLEOTIDE SEQUENCE [LARGE SCALE GENOMIC DNA]</scope>
</reference>
<evidence type="ECO:0000313" key="1">
    <source>
        <dbReference type="EMBL" id="KAI5652812.1"/>
    </source>
</evidence>
<dbReference type="Proteomes" id="UP001060085">
    <property type="component" value="Linkage Group LG07"/>
</dbReference>
<keyword evidence="2" id="KW-1185">Reference proteome</keyword>
<proteinExistence type="predicted"/>
<sequence length="682" mass="75564">MASSASQPDRLTEKLRLTPSRRVRIIGKIRPFTNQESESSSEDSKPRITLRKPQDGNRVFVSFLDQSASRKDATYELDYCYEQDEDIEVIFSREIKPLISDIYAGKSASIVAYGARGSGKTYTIQGTEKNPGLVVMALTELLLEAERIGKSVCLSLCEVSHEHVYDLLDTNHSEVQVLEDARGKINLKGLSQVSVKSIPEFLSTYFNSNFGKSAQKLPPELSKRSHKVVLINVFDNSNGKLVGKMNFVDLAGYVDARRTSADGSTLTETTRINKSLHAVLNVIYALNSNESHVPYRESKLTRMLKESLGGRNHVLMLTCLNPLLCQDTVHTLSLASRSCQSMDHVSIDSVVKVKSSARSQVLSSQKIVKLATTPASMKKQADCSMQLSEKKGSTKPNGRKLFDHGKKVISNQEKHTKDADSVKLPELPNESNSDLAITESRLKEALEDNHVPDSALPLVPSSEAVLEDKSIVNSSVVEGLDEDISADNRSNDVEVTPFANADTSLLEHGNAGTEKKDKCLQKIEGASPPLSERLREISNNLKLFCSTTPLRVKMPEEFDKQYSAGMCFTDTIEPKTPTAEICTRFSEKLEITKYSSPWEKFSQRSSGMKGTLVEDYLNFLNTASKEELKRLKGIGEKRATYILELRDESTEPFKSLEDLEDIGLSAKQIKGMLKNVASGLFS</sequence>
<organism evidence="1 2">
    <name type="scientific">Catharanthus roseus</name>
    <name type="common">Madagascar periwinkle</name>
    <name type="synonym">Vinca rosea</name>
    <dbReference type="NCBI Taxonomy" id="4058"/>
    <lineage>
        <taxon>Eukaryota</taxon>
        <taxon>Viridiplantae</taxon>
        <taxon>Streptophyta</taxon>
        <taxon>Embryophyta</taxon>
        <taxon>Tracheophyta</taxon>
        <taxon>Spermatophyta</taxon>
        <taxon>Magnoliopsida</taxon>
        <taxon>eudicotyledons</taxon>
        <taxon>Gunneridae</taxon>
        <taxon>Pentapetalae</taxon>
        <taxon>asterids</taxon>
        <taxon>lamiids</taxon>
        <taxon>Gentianales</taxon>
        <taxon>Apocynaceae</taxon>
        <taxon>Rauvolfioideae</taxon>
        <taxon>Vinceae</taxon>
        <taxon>Catharanthinae</taxon>
        <taxon>Catharanthus</taxon>
    </lineage>
</organism>
<comment type="caution">
    <text evidence="1">The sequence shown here is derived from an EMBL/GenBank/DDBJ whole genome shotgun (WGS) entry which is preliminary data.</text>
</comment>